<dbReference type="InterPro" id="IPR021771">
    <property type="entry name" value="Triacylglycerol_lipase_N"/>
</dbReference>
<evidence type="ECO:0000313" key="8">
    <source>
        <dbReference type="Proteomes" id="UP000646827"/>
    </source>
</evidence>
<gene>
    <name evidence="7" type="ORF">INT45_005239</name>
</gene>
<dbReference type="PANTHER" id="PTHR14226:SF44">
    <property type="entry name" value="TRIACYLGLYCEROL LIPASE 3"/>
    <property type="match status" value="1"/>
</dbReference>
<evidence type="ECO:0000259" key="6">
    <source>
        <dbReference type="PROSITE" id="PS51635"/>
    </source>
</evidence>
<keyword evidence="5" id="KW-0472">Membrane</keyword>
<dbReference type="PANTHER" id="PTHR14226">
    <property type="entry name" value="NEUROPATHY TARGET ESTERASE/SWISS CHEESE D.MELANOGASTER"/>
    <property type="match status" value="1"/>
</dbReference>
<evidence type="ECO:0000256" key="1">
    <source>
        <dbReference type="ARBA" id="ARBA00022801"/>
    </source>
</evidence>
<name>A0A8H7S2E0_9FUNG</name>
<evidence type="ECO:0000256" key="5">
    <source>
        <dbReference type="SAM" id="Phobius"/>
    </source>
</evidence>
<keyword evidence="1" id="KW-0378">Hydrolase</keyword>
<dbReference type="PROSITE" id="PS51635">
    <property type="entry name" value="PNPLA"/>
    <property type="match status" value="1"/>
</dbReference>
<dbReference type="EMBL" id="JAEPRB010000109">
    <property type="protein sequence ID" value="KAG2221434.1"/>
    <property type="molecule type" value="Genomic_DNA"/>
</dbReference>
<accession>A0A8H7S2E0</accession>
<comment type="caution">
    <text evidence="4">Lacks conserved residue(s) required for the propagation of feature annotation.</text>
</comment>
<feature type="transmembrane region" description="Helical" evidence="5">
    <location>
        <begin position="12"/>
        <end position="35"/>
    </location>
</feature>
<reference evidence="7 8" key="1">
    <citation type="submission" date="2020-12" db="EMBL/GenBank/DDBJ databases">
        <title>Metabolic potential, ecology and presence of endohyphal bacteria is reflected in genomic diversity of Mucoromycotina.</title>
        <authorList>
            <person name="Muszewska A."/>
            <person name="Okrasinska A."/>
            <person name="Steczkiewicz K."/>
            <person name="Drgas O."/>
            <person name="Orlowska M."/>
            <person name="Perlinska-Lenart U."/>
            <person name="Aleksandrzak-Piekarczyk T."/>
            <person name="Szatraj K."/>
            <person name="Zielenkiewicz U."/>
            <person name="Pilsyk S."/>
            <person name="Malc E."/>
            <person name="Mieczkowski P."/>
            <person name="Kruszewska J.S."/>
            <person name="Biernat P."/>
            <person name="Pawlowska J."/>
        </authorList>
    </citation>
    <scope>NUCLEOTIDE SEQUENCE [LARGE SCALE GENOMIC DNA]</scope>
    <source>
        <strain evidence="7 8">CBS 142.35</strain>
    </source>
</reference>
<dbReference type="InterPro" id="IPR050301">
    <property type="entry name" value="NTE"/>
</dbReference>
<dbReference type="InterPro" id="IPR002641">
    <property type="entry name" value="PNPLA_dom"/>
</dbReference>
<feature type="domain" description="PNPLA" evidence="6">
    <location>
        <begin position="189"/>
        <end position="365"/>
    </location>
</feature>
<keyword evidence="5" id="KW-1133">Transmembrane helix</keyword>
<dbReference type="AlphaFoldDB" id="A0A8H7S2E0"/>
<dbReference type="InterPro" id="IPR016035">
    <property type="entry name" value="Acyl_Trfase/lysoPLipase"/>
</dbReference>
<dbReference type="OrthoDB" id="10049244at2759"/>
<keyword evidence="8" id="KW-1185">Reference proteome</keyword>
<dbReference type="Pfam" id="PF01734">
    <property type="entry name" value="Patatin"/>
    <property type="match status" value="1"/>
</dbReference>
<keyword evidence="5" id="KW-0812">Transmembrane</keyword>
<protein>
    <recommendedName>
        <fullName evidence="6">PNPLA domain-containing protein</fullName>
    </recommendedName>
</protein>
<dbReference type="SUPFAM" id="SSF52151">
    <property type="entry name" value="FabD/lysophospholipase-like"/>
    <property type="match status" value="1"/>
</dbReference>
<dbReference type="Gene3D" id="3.40.1090.10">
    <property type="entry name" value="Cytosolic phospholipase A2 catalytic domain"/>
    <property type="match status" value="1"/>
</dbReference>
<proteinExistence type="predicted"/>
<comment type="caution">
    <text evidence="7">The sequence shown here is derived from an EMBL/GenBank/DDBJ whole genome shotgun (WGS) entry which is preliminary data.</text>
</comment>
<evidence type="ECO:0000256" key="3">
    <source>
        <dbReference type="ARBA" id="ARBA00023098"/>
    </source>
</evidence>
<evidence type="ECO:0000313" key="7">
    <source>
        <dbReference type="EMBL" id="KAG2221434.1"/>
    </source>
</evidence>
<dbReference type="Pfam" id="PF11815">
    <property type="entry name" value="DUF3336"/>
    <property type="match status" value="1"/>
</dbReference>
<keyword evidence="3" id="KW-0443">Lipid metabolism</keyword>
<dbReference type="GO" id="GO:0004806">
    <property type="term" value="F:triacylglycerol lipase activity"/>
    <property type="evidence" value="ECO:0007669"/>
    <property type="project" value="InterPro"/>
</dbReference>
<evidence type="ECO:0000256" key="2">
    <source>
        <dbReference type="ARBA" id="ARBA00022963"/>
    </source>
</evidence>
<dbReference type="Proteomes" id="UP000646827">
    <property type="component" value="Unassembled WGS sequence"/>
</dbReference>
<evidence type="ECO:0000256" key="4">
    <source>
        <dbReference type="PROSITE-ProRule" id="PRU01161"/>
    </source>
</evidence>
<organism evidence="7 8">
    <name type="scientific">Circinella minor</name>
    <dbReference type="NCBI Taxonomy" id="1195481"/>
    <lineage>
        <taxon>Eukaryota</taxon>
        <taxon>Fungi</taxon>
        <taxon>Fungi incertae sedis</taxon>
        <taxon>Mucoromycota</taxon>
        <taxon>Mucoromycotina</taxon>
        <taxon>Mucoromycetes</taxon>
        <taxon>Mucorales</taxon>
        <taxon>Lichtheimiaceae</taxon>
        <taxon>Circinella</taxon>
    </lineage>
</organism>
<dbReference type="CDD" id="cd07229">
    <property type="entry name" value="Pat_TGL3_like"/>
    <property type="match status" value="1"/>
</dbReference>
<dbReference type="GO" id="GO:0006641">
    <property type="term" value="P:triglyceride metabolic process"/>
    <property type="evidence" value="ECO:0007669"/>
    <property type="project" value="UniProtKB-ARBA"/>
</dbReference>
<keyword evidence="2" id="KW-0442">Lipid degradation</keyword>
<dbReference type="GO" id="GO:0016042">
    <property type="term" value="P:lipid catabolic process"/>
    <property type="evidence" value="ECO:0007669"/>
    <property type="project" value="UniProtKB-KW"/>
</dbReference>
<sequence length="516" mass="58464">MDTIKKIGYDPVRYIAVPFLCFVYGAFTIIQSYLLQPLSIQWKSINKSHPCHGLVDQLNEATSFVEWKAQAKELDEVLQNDVWRSKPDSRVYDYKLISARLDHLRKARKANDVDSMVYMLRSGLLRNFGGICDKKLFSHSYLGTKNLIEDYMDEVVAHIEYIESTDALDQQTKLKFLSDSRQSFGTSALVLQGGTAFALYHLGVLKALHEQGLLPRIISGTAVGAMIAALICIHTDEELPHILQPDGINLSAFATKSDRGHLKRRITRFLKYGYLMDMKVLQQCVRANVGDLTFEEAYARSKRVLNISVCSSRKNEVPQLLNYLTAPNVLIWSAACCSTASTGLFGTCDLLAKDTSGNIVKWSPSAVKWNHWSEATPSDSEEPLHRLSELFNVNHFIVSQATTYALPFIAKENSLHQHETLWNKVAYIVASEMKHRLYQIDQLYMLPNILRPFIEEKISGNVTIAPKVVFSDFNILFSNPTASSLAYWIRHGEQSTWPLLSFIRTRCMIELALDKV</sequence>